<keyword evidence="2" id="KW-0813">Transport</keyword>
<dbReference type="RefSeq" id="WP_191708997.1">
    <property type="nucleotide sequence ID" value="NZ_JACSQA010000047.1"/>
</dbReference>
<evidence type="ECO:0000256" key="2">
    <source>
        <dbReference type="ARBA" id="ARBA00022448"/>
    </source>
</evidence>
<dbReference type="PROSITE" id="PS00211">
    <property type="entry name" value="ABC_TRANSPORTER_1"/>
    <property type="match status" value="1"/>
</dbReference>
<dbReference type="Gene3D" id="3.40.50.300">
    <property type="entry name" value="P-loop containing nucleotide triphosphate hydrolases"/>
    <property type="match status" value="1"/>
</dbReference>
<evidence type="ECO:0000256" key="5">
    <source>
        <dbReference type="ARBA" id="ARBA00022967"/>
    </source>
</evidence>
<dbReference type="InterPro" id="IPR015860">
    <property type="entry name" value="ABC_transpr_TagH-like"/>
</dbReference>
<proteinExistence type="inferred from homology"/>
<dbReference type="InterPro" id="IPR017871">
    <property type="entry name" value="ABC_transporter-like_CS"/>
</dbReference>
<evidence type="ECO:0000256" key="4">
    <source>
        <dbReference type="ARBA" id="ARBA00022840"/>
    </source>
</evidence>
<dbReference type="InterPro" id="IPR027417">
    <property type="entry name" value="P-loop_NTPase"/>
</dbReference>
<evidence type="ECO:0000313" key="7">
    <source>
        <dbReference type="EMBL" id="MBD8028603.1"/>
    </source>
</evidence>
<accession>A0ABR8XH92</accession>
<keyword evidence="5" id="KW-1278">Translocase</keyword>
<dbReference type="SUPFAM" id="SSF52540">
    <property type="entry name" value="P-loop containing nucleoside triphosphate hydrolases"/>
    <property type="match status" value="1"/>
</dbReference>
<dbReference type="SMART" id="SM00382">
    <property type="entry name" value="AAA"/>
    <property type="match status" value="1"/>
</dbReference>
<feature type="domain" description="ABC transporter" evidence="6">
    <location>
        <begin position="5"/>
        <end position="243"/>
    </location>
</feature>
<dbReference type="GO" id="GO:0005524">
    <property type="term" value="F:ATP binding"/>
    <property type="evidence" value="ECO:0007669"/>
    <property type="project" value="UniProtKB-KW"/>
</dbReference>
<dbReference type="InterPro" id="IPR003439">
    <property type="entry name" value="ABC_transporter-like_ATP-bd"/>
</dbReference>
<sequence>MEYVIELENVKKKYKLYKNQKERLLDLILPKSYGEEFYALKGVDFKAQAGDTIGFVGINGSGKSTLLNIVAGISPETSGSVIVRGQTALISVATGFKESLTGRENLEMKCLMLGFSKQEIDAMEEEIIEFSELNRFIDQPMKNYSSGMKSRLGFAISVMVDPDILIIDEALSVGDATFTKKCLDKIKEFQQKGKTIIFVSHSNYQIKQFCNKVVWLEYGKVKAYGPTVETMKAYEEFIAEFNKLSKEEKKAYQEKHKFNN</sequence>
<name>A0ABR8XH92_9BACL</name>
<gene>
    <name evidence="7" type="primary">tagH</name>
    <name evidence="7" type="ORF">H9636_18370</name>
</gene>
<dbReference type="EMBL" id="JACSQA010000047">
    <property type="protein sequence ID" value="MBD8028603.1"/>
    <property type="molecule type" value="Genomic_DNA"/>
</dbReference>
<evidence type="ECO:0000259" key="6">
    <source>
        <dbReference type="PROSITE" id="PS50893"/>
    </source>
</evidence>
<dbReference type="CDD" id="cd03220">
    <property type="entry name" value="ABC_KpsT_Wzt"/>
    <property type="match status" value="1"/>
</dbReference>
<keyword evidence="3" id="KW-0547">Nucleotide-binding</keyword>
<dbReference type="PANTHER" id="PTHR46743">
    <property type="entry name" value="TEICHOIC ACIDS EXPORT ATP-BINDING PROTEIN TAGH"/>
    <property type="match status" value="1"/>
</dbReference>
<evidence type="ECO:0000256" key="3">
    <source>
        <dbReference type="ARBA" id="ARBA00022741"/>
    </source>
</evidence>
<keyword evidence="4 7" id="KW-0067">ATP-binding</keyword>
<dbReference type="Pfam" id="PF00005">
    <property type="entry name" value="ABC_tran"/>
    <property type="match status" value="1"/>
</dbReference>
<evidence type="ECO:0000313" key="8">
    <source>
        <dbReference type="Proteomes" id="UP000640930"/>
    </source>
</evidence>
<dbReference type="Proteomes" id="UP000640930">
    <property type="component" value="Unassembled WGS sequence"/>
</dbReference>
<dbReference type="NCBIfam" id="NF010066">
    <property type="entry name" value="PRK13546.1"/>
    <property type="match status" value="1"/>
</dbReference>
<keyword evidence="8" id="KW-1185">Reference proteome</keyword>
<dbReference type="PROSITE" id="PS50893">
    <property type="entry name" value="ABC_TRANSPORTER_2"/>
    <property type="match status" value="1"/>
</dbReference>
<dbReference type="InterPro" id="IPR050683">
    <property type="entry name" value="Bact_Polysacc_Export_ATP-bd"/>
</dbReference>
<comment type="similarity">
    <text evidence="1">Belongs to the ABC transporter superfamily.</text>
</comment>
<reference evidence="7 8" key="1">
    <citation type="submission" date="2020-08" db="EMBL/GenBank/DDBJ databases">
        <title>A Genomic Blueprint of the Chicken Gut Microbiome.</title>
        <authorList>
            <person name="Gilroy R."/>
            <person name="Ravi A."/>
            <person name="Getino M."/>
            <person name="Pursley I."/>
            <person name="Horton D.L."/>
            <person name="Alikhan N.-F."/>
            <person name="Baker D."/>
            <person name="Gharbi K."/>
            <person name="Hall N."/>
            <person name="Watson M."/>
            <person name="Adriaenssens E.M."/>
            <person name="Foster-Nyarko E."/>
            <person name="Jarju S."/>
            <person name="Secka A."/>
            <person name="Antonio M."/>
            <person name="Oren A."/>
            <person name="Chaudhuri R."/>
            <person name="La Ragione R.M."/>
            <person name="Hildebrand F."/>
            <person name="Pallen M.J."/>
        </authorList>
    </citation>
    <scope>NUCLEOTIDE SEQUENCE [LARGE SCALE GENOMIC DNA]</scope>
    <source>
        <strain evidence="7 8">Re31</strain>
    </source>
</reference>
<evidence type="ECO:0000256" key="1">
    <source>
        <dbReference type="ARBA" id="ARBA00005417"/>
    </source>
</evidence>
<protein>
    <submittedName>
        <fullName evidence="7">Teichoic acids export ABC transporter ATP-binding subunit TagH</fullName>
    </submittedName>
</protein>
<dbReference type="InterPro" id="IPR003593">
    <property type="entry name" value="AAA+_ATPase"/>
</dbReference>
<dbReference type="PANTHER" id="PTHR46743:SF2">
    <property type="entry name" value="TEICHOIC ACIDS EXPORT ATP-BINDING PROTEIN TAGH"/>
    <property type="match status" value="1"/>
</dbReference>
<organism evidence="7 8">
    <name type="scientific">Ureibacillus galli</name>
    <dbReference type="NCBI Taxonomy" id="2762222"/>
    <lineage>
        <taxon>Bacteria</taxon>
        <taxon>Bacillati</taxon>
        <taxon>Bacillota</taxon>
        <taxon>Bacilli</taxon>
        <taxon>Bacillales</taxon>
        <taxon>Caryophanaceae</taxon>
        <taxon>Ureibacillus</taxon>
    </lineage>
</organism>
<comment type="caution">
    <text evidence="7">The sequence shown here is derived from an EMBL/GenBank/DDBJ whole genome shotgun (WGS) entry which is preliminary data.</text>
</comment>